<evidence type="ECO:0000256" key="2">
    <source>
        <dbReference type="SAM" id="MobiDB-lite"/>
    </source>
</evidence>
<proteinExistence type="predicted"/>
<dbReference type="SUPFAM" id="SSF54928">
    <property type="entry name" value="RNA-binding domain, RBD"/>
    <property type="match status" value="1"/>
</dbReference>
<dbReference type="PANTHER" id="PTHR48025">
    <property type="entry name" value="OS02G0815200 PROTEIN"/>
    <property type="match status" value="1"/>
</dbReference>
<dbReference type="GO" id="GO:0003729">
    <property type="term" value="F:mRNA binding"/>
    <property type="evidence" value="ECO:0007669"/>
    <property type="project" value="TreeGrafter"/>
</dbReference>
<dbReference type="Gene3D" id="3.30.70.330">
    <property type="match status" value="1"/>
</dbReference>
<accession>A0A0B0EDR6</accession>
<gene>
    <name evidence="4" type="primary">rdb1_2</name>
    <name evidence="4" type="ORF">SCABRO_03473</name>
</gene>
<dbReference type="InterPro" id="IPR000504">
    <property type="entry name" value="RRM_dom"/>
</dbReference>
<keyword evidence="1" id="KW-0694">RNA-binding</keyword>
<name>A0A0B0EDR6_9BACT</name>
<evidence type="ECO:0000313" key="4">
    <source>
        <dbReference type="EMBL" id="KHE90789.1"/>
    </source>
</evidence>
<dbReference type="AlphaFoldDB" id="A0A0B0EDR6"/>
<dbReference type="EMBL" id="JRYO01000241">
    <property type="protein sequence ID" value="KHE90789.1"/>
    <property type="molecule type" value="Genomic_DNA"/>
</dbReference>
<dbReference type="PANTHER" id="PTHR48025:SF1">
    <property type="entry name" value="RRM DOMAIN-CONTAINING PROTEIN"/>
    <property type="match status" value="1"/>
</dbReference>
<evidence type="ECO:0000259" key="3">
    <source>
        <dbReference type="PROSITE" id="PS50102"/>
    </source>
</evidence>
<dbReference type="eggNOG" id="COG0724">
    <property type="taxonomic scope" value="Bacteria"/>
</dbReference>
<comment type="caution">
    <text evidence="4">The sequence shown here is derived from an EMBL/GenBank/DDBJ whole genome shotgun (WGS) entry which is preliminary data.</text>
</comment>
<protein>
    <submittedName>
        <fullName evidence="4">Rna binding protein</fullName>
    </submittedName>
</protein>
<dbReference type="SMART" id="SM00360">
    <property type="entry name" value="RRM"/>
    <property type="match status" value="1"/>
</dbReference>
<dbReference type="InterPro" id="IPR050502">
    <property type="entry name" value="Euk_RNA-bind_prot"/>
</dbReference>
<dbReference type="PROSITE" id="PS50102">
    <property type="entry name" value="RRM"/>
    <property type="match status" value="1"/>
</dbReference>
<evidence type="ECO:0000256" key="1">
    <source>
        <dbReference type="ARBA" id="ARBA00022884"/>
    </source>
</evidence>
<feature type="domain" description="RRM" evidence="3">
    <location>
        <begin position="1"/>
        <end position="79"/>
    </location>
</feature>
<sequence>MKIHVGNLSDEISEDDIRQAFEKSGAVESVLIVKNKYNGQSKMFAFVVMNSDEEGKSAIDSLDGKELKGRTLKVGEALADGGHGGKGGFGGKGEFGGKRGPGGAKGGIGGSKGFSSGKGGFGGKKSFGGGRGGRGR</sequence>
<dbReference type="Pfam" id="PF00076">
    <property type="entry name" value="RRM_1"/>
    <property type="match status" value="1"/>
</dbReference>
<organism evidence="4 5">
    <name type="scientific">Candidatus Scalindua brodae</name>
    <dbReference type="NCBI Taxonomy" id="237368"/>
    <lineage>
        <taxon>Bacteria</taxon>
        <taxon>Pseudomonadati</taxon>
        <taxon>Planctomycetota</taxon>
        <taxon>Candidatus Brocadiia</taxon>
        <taxon>Candidatus Brocadiales</taxon>
        <taxon>Candidatus Scalinduaceae</taxon>
        <taxon>Candidatus Scalindua</taxon>
    </lineage>
</organism>
<feature type="region of interest" description="Disordered" evidence="2">
    <location>
        <begin position="77"/>
        <end position="136"/>
    </location>
</feature>
<dbReference type="Proteomes" id="UP000030652">
    <property type="component" value="Unassembled WGS sequence"/>
</dbReference>
<reference evidence="4 5" key="1">
    <citation type="submission" date="2014-10" db="EMBL/GenBank/DDBJ databases">
        <title>Draft genome of anammox bacterium scalindua brodae, obtained using differential coverage binning of sequence data from two enrichment reactors.</title>
        <authorList>
            <person name="Speth D.R."/>
            <person name="Russ L."/>
            <person name="Kartal B."/>
            <person name="Op den Camp H.J."/>
            <person name="Dutilh B.E."/>
            <person name="Jetten M.S."/>
        </authorList>
    </citation>
    <scope>NUCLEOTIDE SEQUENCE [LARGE SCALE GENOMIC DNA]</scope>
    <source>
        <strain evidence="4">RU1</strain>
    </source>
</reference>
<dbReference type="InterPro" id="IPR035979">
    <property type="entry name" value="RBD_domain_sf"/>
</dbReference>
<dbReference type="InterPro" id="IPR012677">
    <property type="entry name" value="Nucleotide-bd_a/b_plait_sf"/>
</dbReference>
<evidence type="ECO:0000313" key="5">
    <source>
        <dbReference type="Proteomes" id="UP000030652"/>
    </source>
</evidence>
<feature type="compositionally biased region" description="Gly residues" evidence="2">
    <location>
        <begin position="81"/>
        <end position="136"/>
    </location>
</feature>